<reference evidence="7" key="1">
    <citation type="submission" date="2019-02" db="EMBL/GenBank/DDBJ databases">
        <title>Complete genome sequence of Rhodoferax sp. Gr-4.</title>
        <authorList>
            <person name="Jin L."/>
        </authorList>
    </citation>
    <scope>NUCLEOTIDE SEQUENCE [LARGE SCALE GENOMIC DNA]</scope>
    <source>
        <strain evidence="7">Gr-4</strain>
    </source>
</reference>
<evidence type="ECO:0000313" key="6">
    <source>
        <dbReference type="EMBL" id="QDL56912.1"/>
    </source>
</evidence>
<gene>
    <name evidence="6" type="ORF">EXZ61_21015</name>
</gene>
<organism evidence="6 7">
    <name type="scientific">Rhodoferax aquaticus</name>
    <dbReference type="NCBI Taxonomy" id="2527691"/>
    <lineage>
        <taxon>Bacteria</taxon>
        <taxon>Pseudomonadati</taxon>
        <taxon>Pseudomonadota</taxon>
        <taxon>Betaproteobacteria</taxon>
        <taxon>Burkholderiales</taxon>
        <taxon>Comamonadaceae</taxon>
        <taxon>Rhodoferax</taxon>
    </lineage>
</organism>
<evidence type="ECO:0000256" key="3">
    <source>
        <dbReference type="ARBA" id="ARBA00023125"/>
    </source>
</evidence>
<dbReference type="PANTHER" id="PTHR30408:SF12">
    <property type="entry name" value="TYPE I RESTRICTION ENZYME MJAVIII SPECIFICITY SUBUNIT"/>
    <property type="match status" value="1"/>
</dbReference>
<dbReference type="Pfam" id="PF01420">
    <property type="entry name" value="Methylase_S"/>
    <property type="match status" value="2"/>
</dbReference>
<proteinExistence type="inferred from homology"/>
<dbReference type="SUPFAM" id="SSF116734">
    <property type="entry name" value="DNA methylase specificity domain"/>
    <property type="match status" value="2"/>
</dbReference>
<keyword evidence="7" id="KW-1185">Reference proteome</keyword>
<comment type="similarity">
    <text evidence="1">Belongs to the type-I restriction system S methylase family.</text>
</comment>
<dbReference type="Gene3D" id="1.10.287.1120">
    <property type="entry name" value="Bipartite methylase S protein"/>
    <property type="match status" value="1"/>
</dbReference>
<dbReference type="InterPro" id="IPR000055">
    <property type="entry name" value="Restrct_endonuc_typeI_TRD"/>
</dbReference>
<dbReference type="REBASE" id="350465">
    <property type="entry name" value="S.RspGr4ORF21010P"/>
</dbReference>
<evidence type="ECO:0000256" key="4">
    <source>
        <dbReference type="SAM" id="Coils"/>
    </source>
</evidence>
<dbReference type="InterPro" id="IPR052021">
    <property type="entry name" value="Type-I_RS_S_subunit"/>
</dbReference>
<evidence type="ECO:0000313" key="7">
    <source>
        <dbReference type="Proteomes" id="UP000317365"/>
    </source>
</evidence>
<feature type="domain" description="Type I restriction modification DNA specificity" evidence="5">
    <location>
        <begin position="51"/>
        <end position="180"/>
    </location>
</feature>
<dbReference type="GO" id="GO:0003677">
    <property type="term" value="F:DNA binding"/>
    <property type="evidence" value="ECO:0007669"/>
    <property type="project" value="UniProtKB-KW"/>
</dbReference>
<feature type="coiled-coil region" evidence="4">
    <location>
        <begin position="380"/>
        <end position="407"/>
    </location>
</feature>
<name>A0A515EW65_9BURK</name>
<feature type="domain" description="Type I restriction modification DNA specificity" evidence="5">
    <location>
        <begin position="225"/>
        <end position="397"/>
    </location>
</feature>
<dbReference type="GO" id="GO:0009307">
    <property type="term" value="P:DNA restriction-modification system"/>
    <property type="evidence" value="ECO:0007669"/>
    <property type="project" value="UniProtKB-KW"/>
</dbReference>
<keyword evidence="4" id="KW-0175">Coiled coil</keyword>
<dbReference type="AlphaFoldDB" id="A0A515EW65"/>
<accession>A0A515EW65</accession>
<dbReference type="InterPro" id="IPR044946">
    <property type="entry name" value="Restrct_endonuc_typeI_TRD_sf"/>
</dbReference>
<evidence type="ECO:0000259" key="5">
    <source>
        <dbReference type="Pfam" id="PF01420"/>
    </source>
</evidence>
<keyword evidence="6" id="KW-0255">Endonuclease</keyword>
<protein>
    <submittedName>
        <fullName evidence="6">Restriction endonuclease subunit S</fullName>
    </submittedName>
</protein>
<dbReference type="EMBL" id="CP036282">
    <property type="protein sequence ID" value="QDL56912.1"/>
    <property type="molecule type" value="Genomic_DNA"/>
</dbReference>
<keyword evidence="2" id="KW-0680">Restriction system</keyword>
<dbReference type="PANTHER" id="PTHR30408">
    <property type="entry name" value="TYPE-1 RESTRICTION ENZYME ECOKI SPECIFICITY PROTEIN"/>
    <property type="match status" value="1"/>
</dbReference>
<evidence type="ECO:0000256" key="1">
    <source>
        <dbReference type="ARBA" id="ARBA00010923"/>
    </source>
</evidence>
<keyword evidence="3" id="KW-0238">DNA-binding</keyword>
<dbReference type="Proteomes" id="UP000317365">
    <property type="component" value="Chromosome"/>
</dbReference>
<keyword evidence="6" id="KW-0540">Nuclease</keyword>
<sequence>MGVVGDFVAALQAGVSVNAVETDTGCAQGEVGVLKTSAVLRGKFFPAQHKIVVPEDVNRVATSVVADRIIISRMNTPALVGESGYVTADEPNLFLPDRLWQTEPSPRPHSQRWLAYWLQHSSIRRLIASGATGTSNSMKNISKETVLSLPIPRTPLPEQQRIAAILMALDDKLDVIARQIEATQTLKQGLMQTLFSRGVGANDADGRWVPHAEFKDCELGTIPAAWSVSSIGSLFEVVERAIRMADEQSYRRVTVKRRYGGIELRDEQRGSDIKVKSQFALEAGDFLISERQIVHGACGIVPSWLAGALVSNEYLVLKAKPSVDVRYFNYLVQQLKYAKYFMLCSQGVDIEKFLFKPKDWLKKLVPVPPVVEQARIADVLATADEKLNALSAKQNELQQVKRGLMQKLLTGEWRVSVDASAAGT</sequence>
<reference evidence="7" key="2">
    <citation type="journal article" date="2020" name="Int. J. Syst. Evol. Microbiol.">
        <title>Genomic insights into a novel species Rhodoferax aquaticus sp. nov., isolated from freshwater.</title>
        <authorList>
            <person name="Li T."/>
            <person name="Zhuo Y."/>
            <person name="Jin C.Z."/>
            <person name="Wu X."/>
            <person name="Ko S.R."/>
            <person name="Jin F.J."/>
            <person name="Ahn C.Y."/>
            <person name="Oh H.M."/>
            <person name="Lee H.G."/>
            <person name="Jin L."/>
        </authorList>
    </citation>
    <scope>NUCLEOTIDE SEQUENCE [LARGE SCALE GENOMIC DNA]</scope>
    <source>
        <strain evidence="7">Gr-4</strain>
    </source>
</reference>
<dbReference type="KEGG" id="rhg:EXZ61_21015"/>
<dbReference type="Gene3D" id="3.90.220.20">
    <property type="entry name" value="DNA methylase specificity domains"/>
    <property type="match status" value="2"/>
</dbReference>
<keyword evidence="6" id="KW-0378">Hydrolase</keyword>
<dbReference type="GO" id="GO:0004519">
    <property type="term" value="F:endonuclease activity"/>
    <property type="evidence" value="ECO:0007669"/>
    <property type="project" value="UniProtKB-KW"/>
</dbReference>
<evidence type="ECO:0000256" key="2">
    <source>
        <dbReference type="ARBA" id="ARBA00022747"/>
    </source>
</evidence>